<protein>
    <submittedName>
        <fullName evidence="2">Peroxide stress protein YaaA</fullName>
    </submittedName>
</protein>
<proteinExistence type="predicted"/>
<dbReference type="OrthoDB" id="3210767at2"/>
<organism evidence="2 3">
    <name type="scientific">Pseudoclavibacter caeni</name>
    <dbReference type="NCBI Taxonomy" id="908846"/>
    <lineage>
        <taxon>Bacteria</taxon>
        <taxon>Bacillati</taxon>
        <taxon>Actinomycetota</taxon>
        <taxon>Actinomycetes</taxon>
        <taxon>Micrococcales</taxon>
        <taxon>Microbacteriaceae</taxon>
        <taxon>Pseudoclavibacter</taxon>
    </lineage>
</organism>
<feature type="region of interest" description="Disordered" evidence="1">
    <location>
        <begin position="1"/>
        <end position="43"/>
    </location>
</feature>
<evidence type="ECO:0000256" key="1">
    <source>
        <dbReference type="SAM" id="MobiDB-lite"/>
    </source>
</evidence>
<name>A0A7C8FY12_9MICO</name>
<keyword evidence="3" id="KW-1185">Reference proteome</keyword>
<comment type="caution">
    <text evidence="2">The sequence shown here is derived from an EMBL/GenBank/DDBJ whole genome shotgun (WGS) entry which is preliminary data.</text>
</comment>
<dbReference type="AlphaFoldDB" id="A0A7C8FY12"/>
<evidence type="ECO:0000313" key="2">
    <source>
        <dbReference type="EMBL" id="KAB1632417.1"/>
    </source>
</evidence>
<reference evidence="2 3" key="1">
    <citation type="submission" date="2019-09" db="EMBL/GenBank/DDBJ databases">
        <title>Phylogeny of genus Pseudoclavibacter and closely related genus.</title>
        <authorList>
            <person name="Li Y."/>
        </authorList>
    </citation>
    <scope>NUCLEOTIDE SEQUENCE [LARGE SCALE GENOMIC DNA]</scope>
    <source>
        <strain evidence="2 3">JCM 16921</strain>
    </source>
</reference>
<sequence>MRRASLFAVSTRATRTAPIGSDDASSPIPGAGMTAFAPDPTGPVLLLPPSETKRPDPADPGDARLAPDTLAFADTLGETRRRLIVEVAALSARPDARALLRLTARQAADLPANRALGDRPPVLPALMRYTGVLYDALDRASLPGPAVRWLERSVLVQTALLGLVAGGDGVPAHRLSAGVPARVLDLVRLWRPGQTAVLAGLAERSVVVDLRSKAYARLGPLPAGAGSLRLVVRELTPIGLGRPSGHADKAVKGRFVRALALRATADQSTVRDRDAVLALLDASARDVGVRLLAPAAGAVEWTLGVPEQPVTAAGSAPRSRG</sequence>
<dbReference type="EMBL" id="WBKA01000003">
    <property type="protein sequence ID" value="KAB1632417.1"/>
    <property type="molecule type" value="Genomic_DNA"/>
</dbReference>
<dbReference type="Pfam" id="PF03883">
    <property type="entry name" value="H2O2_YaaD"/>
    <property type="match status" value="1"/>
</dbReference>
<evidence type="ECO:0000313" key="3">
    <source>
        <dbReference type="Proteomes" id="UP000481339"/>
    </source>
</evidence>
<dbReference type="InterPro" id="IPR005583">
    <property type="entry name" value="YaaA"/>
</dbReference>
<accession>A0A7C8FY12</accession>
<dbReference type="Proteomes" id="UP000481339">
    <property type="component" value="Unassembled WGS sequence"/>
</dbReference>
<gene>
    <name evidence="2" type="primary">yaaA</name>
    <name evidence="2" type="ORF">F8O02_05285</name>
</gene>